<keyword evidence="3" id="KW-1185">Reference proteome</keyword>
<dbReference type="EMBL" id="SMRP01000005">
    <property type="protein sequence ID" value="TDG23802.1"/>
    <property type="molecule type" value="Genomic_DNA"/>
</dbReference>
<dbReference type="Proteomes" id="UP000295722">
    <property type="component" value="Unassembled WGS sequence"/>
</dbReference>
<dbReference type="PANTHER" id="PTHR38595">
    <property type="entry name" value="CYTOPLASMIC PROTEIN-RELATED"/>
    <property type="match status" value="1"/>
</dbReference>
<gene>
    <name evidence="2" type="primary">tssE</name>
    <name evidence="2" type="ORF">EYW47_13885</name>
</gene>
<sequence>MSHVTMPPSAVLEDVQRRYPPCLFDRLIAGREPVRAANDVRRKSLHEAVLRDLAWLLGSINTRGVNNLREFPHIAASVLNFGIPALEHVTLQAEAARLLEVEVREAIVRFEPRLARESLDVQCRPATTPGGQPCLELRIEGDLIALPTSTRIVVVADFVEAGEGLVFRARGTS</sequence>
<dbReference type="Gene3D" id="3.10.450.40">
    <property type="match status" value="1"/>
</dbReference>
<protein>
    <submittedName>
        <fullName evidence="2">Type VI secretion system baseplate subunit TssE</fullName>
    </submittedName>
</protein>
<organism evidence="2 3">
    <name type="scientific">Paraburkholderia silviterrae</name>
    <dbReference type="NCBI Taxonomy" id="2528715"/>
    <lineage>
        <taxon>Bacteria</taxon>
        <taxon>Pseudomonadati</taxon>
        <taxon>Pseudomonadota</taxon>
        <taxon>Betaproteobacteria</taxon>
        <taxon>Burkholderiales</taxon>
        <taxon>Burkholderiaceae</taxon>
        <taxon>Paraburkholderia</taxon>
    </lineage>
</organism>
<name>A0A4R5MAQ5_9BURK</name>
<dbReference type="SUPFAM" id="SSF160719">
    <property type="entry name" value="gpW/gp25-like"/>
    <property type="match status" value="1"/>
</dbReference>
<dbReference type="AlphaFoldDB" id="A0A4R5MAQ5"/>
<comment type="caution">
    <text evidence="2">The sequence shown here is derived from an EMBL/GenBank/DDBJ whole genome shotgun (WGS) entry which is preliminary data.</text>
</comment>
<dbReference type="Pfam" id="PF04965">
    <property type="entry name" value="GPW_gp25"/>
    <property type="match status" value="1"/>
</dbReference>
<dbReference type="InterPro" id="IPR053176">
    <property type="entry name" value="T6SS_TssE1-like"/>
</dbReference>
<dbReference type="OrthoDB" id="119583at2"/>
<dbReference type="NCBIfam" id="TIGR03357">
    <property type="entry name" value="VI_zyme"/>
    <property type="match status" value="1"/>
</dbReference>
<evidence type="ECO:0000313" key="3">
    <source>
        <dbReference type="Proteomes" id="UP000295722"/>
    </source>
</evidence>
<dbReference type="InterPro" id="IPR007048">
    <property type="entry name" value="IraD/Gp25-like"/>
</dbReference>
<evidence type="ECO:0000259" key="1">
    <source>
        <dbReference type="Pfam" id="PF04965"/>
    </source>
</evidence>
<dbReference type="PANTHER" id="PTHR38595:SF1">
    <property type="entry name" value="TYPE VI SECRETION SYSTEM COMPONENT TSSE1"/>
    <property type="match status" value="1"/>
</dbReference>
<accession>A0A4R5MAQ5</accession>
<dbReference type="InterPro" id="IPR017737">
    <property type="entry name" value="TssE1-like"/>
</dbReference>
<feature type="domain" description="IraD/Gp25-like" evidence="1">
    <location>
        <begin position="44"/>
        <end position="145"/>
    </location>
</feature>
<reference evidence="2 3" key="1">
    <citation type="submission" date="2019-03" db="EMBL/GenBank/DDBJ databases">
        <title>Paraburkholderia sp. 4M-K11, isolated from subtropical forest soil.</title>
        <authorList>
            <person name="Gao Z.-H."/>
            <person name="Qiu L.-H."/>
        </authorList>
    </citation>
    <scope>NUCLEOTIDE SEQUENCE [LARGE SCALE GENOMIC DNA]</scope>
    <source>
        <strain evidence="2 3">4M-K11</strain>
    </source>
</reference>
<proteinExistence type="predicted"/>
<dbReference type="RefSeq" id="WP_133195393.1">
    <property type="nucleotide sequence ID" value="NZ_JBHUCW010000006.1"/>
</dbReference>
<evidence type="ECO:0000313" key="2">
    <source>
        <dbReference type="EMBL" id="TDG23802.1"/>
    </source>
</evidence>